<feature type="domain" description="DNA mismatch repair proteins mutS family" evidence="4">
    <location>
        <begin position="255"/>
        <end position="427"/>
    </location>
</feature>
<evidence type="ECO:0000256" key="1">
    <source>
        <dbReference type="ARBA" id="ARBA00022741"/>
    </source>
</evidence>
<dbReference type="PANTHER" id="PTHR11361:SF99">
    <property type="entry name" value="DNA MISMATCH REPAIR PROTEIN"/>
    <property type="match status" value="1"/>
</dbReference>
<dbReference type="PANTHER" id="PTHR11361">
    <property type="entry name" value="DNA MISMATCH REPAIR PROTEIN MUTS FAMILY MEMBER"/>
    <property type="match status" value="1"/>
</dbReference>
<proteinExistence type="predicted"/>
<evidence type="ECO:0000313" key="5">
    <source>
        <dbReference type="EMBL" id="NNV54023.1"/>
    </source>
</evidence>
<dbReference type="SUPFAM" id="SSF52540">
    <property type="entry name" value="P-loop containing nucleoside triphosphate hydrolases"/>
    <property type="match status" value="1"/>
</dbReference>
<keyword evidence="1" id="KW-0547">Nucleotide-binding</keyword>
<organism evidence="5 6">
    <name type="scientific">Limnovirga soli</name>
    <dbReference type="NCBI Taxonomy" id="2656915"/>
    <lineage>
        <taxon>Bacteria</taxon>
        <taxon>Pseudomonadati</taxon>
        <taxon>Bacteroidota</taxon>
        <taxon>Chitinophagia</taxon>
        <taxon>Chitinophagales</taxon>
        <taxon>Chitinophagaceae</taxon>
        <taxon>Limnovirga</taxon>
    </lineage>
</organism>
<comment type="caution">
    <text evidence="5">The sequence shown here is derived from an EMBL/GenBank/DDBJ whole genome shotgun (WGS) entry which is preliminary data.</text>
</comment>
<dbReference type="AlphaFoldDB" id="A0A8J8FCH2"/>
<dbReference type="GO" id="GO:0006298">
    <property type="term" value="P:mismatch repair"/>
    <property type="evidence" value="ECO:0007669"/>
    <property type="project" value="InterPro"/>
</dbReference>
<evidence type="ECO:0000313" key="6">
    <source>
        <dbReference type="Proteomes" id="UP000598971"/>
    </source>
</evidence>
<dbReference type="Gene3D" id="3.40.50.300">
    <property type="entry name" value="P-loop containing nucleotide triphosphate hydrolases"/>
    <property type="match status" value="1"/>
</dbReference>
<evidence type="ECO:0000259" key="4">
    <source>
        <dbReference type="SMART" id="SM00534"/>
    </source>
</evidence>
<evidence type="ECO:0000256" key="2">
    <source>
        <dbReference type="ARBA" id="ARBA00022840"/>
    </source>
</evidence>
<keyword evidence="2" id="KW-0067">ATP-binding</keyword>
<evidence type="ECO:0000256" key="3">
    <source>
        <dbReference type="ARBA" id="ARBA00023125"/>
    </source>
</evidence>
<dbReference type="InterPro" id="IPR000432">
    <property type="entry name" value="DNA_mismatch_repair_MutS_C"/>
</dbReference>
<name>A0A8J8FCH2_9BACT</name>
<dbReference type="InterPro" id="IPR027417">
    <property type="entry name" value="P-loop_NTPase"/>
</dbReference>
<dbReference type="GO" id="GO:0140664">
    <property type="term" value="F:ATP-dependent DNA damage sensor activity"/>
    <property type="evidence" value="ECO:0007669"/>
    <property type="project" value="InterPro"/>
</dbReference>
<dbReference type="GO" id="GO:0030983">
    <property type="term" value="F:mismatched DNA binding"/>
    <property type="evidence" value="ECO:0007669"/>
    <property type="project" value="InterPro"/>
</dbReference>
<dbReference type="Pfam" id="PF00488">
    <property type="entry name" value="MutS_V"/>
    <property type="match status" value="1"/>
</dbReference>
<dbReference type="RefSeq" id="WP_171605940.1">
    <property type="nucleotide sequence ID" value="NZ_WHPF01000001.1"/>
</dbReference>
<dbReference type="InterPro" id="IPR045076">
    <property type="entry name" value="MutS"/>
</dbReference>
<accession>A0A8J8FCH2</accession>
<dbReference type="Proteomes" id="UP000598971">
    <property type="component" value="Unassembled WGS sequence"/>
</dbReference>
<dbReference type="GO" id="GO:0005524">
    <property type="term" value="F:ATP binding"/>
    <property type="evidence" value="ECO:0007669"/>
    <property type="project" value="UniProtKB-KW"/>
</dbReference>
<keyword evidence="3" id="KW-0238">DNA-binding</keyword>
<dbReference type="EMBL" id="WHPF01000001">
    <property type="protein sequence ID" value="NNV54023.1"/>
    <property type="molecule type" value="Genomic_DNA"/>
</dbReference>
<protein>
    <submittedName>
        <fullName evidence="5">DNA mismatch repair protein MutS</fullName>
    </submittedName>
</protein>
<keyword evidence="6" id="KW-1185">Reference proteome</keyword>
<gene>
    <name evidence="5" type="ORF">GD597_01040</name>
</gene>
<sequence length="438" mass="50021">MQVDTTTLNDLSIFAHEENQSVLHHLDFSRTIGGREWLKFLLARPLGSIKEIEETQALLSCILRVKEQWPQTITNGTIMVIEKFYETPVDNIPRKPSSLDAFMYKLLNKEDYSLIEYTLTHFTQFVKGLQAIIQSLGNEQMPPLLLTITGQIQLLLAKPVIQAIIHHPVNEKLSITQQQQYGHYIRNGYKSAALELVEIYSRLDAYYGMAMACEHYQFSFPSFSGKKEPCLAVEQLYHPLLPTPVAYDINLVQEKNFLFLTGANMGGKSTFIKAVGLAVYMAHLGMGVPAKKMELSLFDGLLSNIQVADNIIKGESYFFNEVQRIHKTLTKISDGKKWLILIDELFKGTNVQDAMKCSTVVIEGLRKMQNALFVLSTHLYEIGNDLKQYPNIQFRYFETEVKDDQLLFSYQLKEGISNDRLGYLILKREGVVDMLQQL</sequence>
<dbReference type="SUPFAM" id="SSF48334">
    <property type="entry name" value="DNA repair protein MutS, domain III"/>
    <property type="match status" value="1"/>
</dbReference>
<dbReference type="Gene3D" id="1.10.1420.10">
    <property type="match status" value="1"/>
</dbReference>
<dbReference type="SMART" id="SM00534">
    <property type="entry name" value="MUTSac"/>
    <property type="match status" value="1"/>
</dbReference>
<reference evidence="5" key="1">
    <citation type="submission" date="2019-10" db="EMBL/GenBank/DDBJ databases">
        <title>Draft genome sequence of Panacibacter sp. KCS-6.</title>
        <authorList>
            <person name="Yim K.J."/>
        </authorList>
    </citation>
    <scope>NUCLEOTIDE SEQUENCE</scope>
    <source>
        <strain evidence="5">KCS-6</strain>
    </source>
</reference>
<dbReference type="InterPro" id="IPR036187">
    <property type="entry name" value="DNA_mismatch_repair_MutS_sf"/>
</dbReference>